<keyword evidence="3" id="KW-1185">Reference proteome</keyword>
<name>A0A0L0C856_LUCCU</name>
<evidence type="ECO:0000256" key="1">
    <source>
        <dbReference type="SAM" id="SignalP"/>
    </source>
</evidence>
<dbReference type="AlphaFoldDB" id="A0A0L0C856"/>
<feature type="signal peptide" evidence="1">
    <location>
        <begin position="1"/>
        <end position="23"/>
    </location>
</feature>
<feature type="chain" id="PRO_5005536060" evidence="1">
    <location>
        <begin position="24"/>
        <end position="258"/>
    </location>
</feature>
<evidence type="ECO:0000313" key="3">
    <source>
        <dbReference type="Proteomes" id="UP000037069"/>
    </source>
</evidence>
<gene>
    <name evidence="2" type="ORF">FF38_05094</name>
</gene>
<sequence length="258" mass="30299">MSFISSKLIYFLIILQITNSVICNTELKTKTEIYKQDTKVGFIKTKYKLNDYGLKIEEKCNTTNLLFTHDGLVNSQLISEIQRTYFDTKRGYRSPRYYARLYNNLQTLAERESLRINFKTTIKHGPRTSRLNNSGVENEMRSILDVGFGLNFDMPIHGHKLNFNDTTENKLKEILNLFLNHTFAEERVRRIKFKLQITKETFKTTCKVGKRNKLKLEVCESNNDTQLILRIILSNGKRLRQNQRTLCIKKVKDLLDSE</sequence>
<keyword evidence="1" id="KW-0732">Signal</keyword>
<organism evidence="2 3">
    <name type="scientific">Lucilia cuprina</name>
    <name type="common">Green bottle fly</name>
    <name type="synonym">Australian sheep blowfly</name>
    <dbReference type="NCBI Taxonomy" id="7375"/>
    <lineage>
        <taxon>Eukaryota</taxon>
        <taxon>Metazoa</taxon>
        <taxon>Ecdysozoa</taxon>
        <taxon>Arthropoda</taxon>
        <taxon>Hexapoda</taxon>
        <taxon>Insecta</taxon>
        <taxon>Pterygota</taxon>
        <taxon>Neoptera</taxon>
        <taxon>Endopterygota</taxon>
        <taxon>Diptera</taxon>
        <taxon>Brachycera</taxon>
        <taxon>Muscomorpha</taxon>
        <taxon>Oestroidea</taxon>
        <taxon>Calliphoridae</taxon>
        <taxon>Luciliinae</taxon>
        <taxon>Lucilia</taxon>
    </lineage>
</organism>
<accession>A0A0L0C856</accession>
<dbReference type="EMBL" id="JRES01000882">
    <property type="protein sequence ID" value="KNC27599.1"/>
    <property type="molecule type" value="Genomic_DNA"/>
</dbReference>
<evidence type="ECO:0000313" key="2">
    <source>
        <dbReference type="EMBL" id="KNC27599.1"/>
    </source>
</evidence>
<protein>
    <submittedName>
        <fullName evidence="2">Uncharacterized protein</fullName>
    </submittedName>
</protein>
<dbReference type="Proteomes" id="UP000037069">
    <property type="component" value="Unassembled WGS sequence"/>
</dbReference>
<proteinExistence type="predicted"/>
<reference evidence="2 3" key="1">
    <citation type="journal article" date="2015" name="Nat. Commun.">
        <title>Lucilia cuprina genome unlocks parasitic fly biology to underpin future interventions.</title>
        <authorList>
            <person name="Anstead C.A."/>
            <person name="Korhonen P.K."/>
            <person name="Young N.D."/>
            <person name="Hall R.S."/>
            <person name="Jex A.R."/>
            <person name="Murali S.C."/>
            <person name="Hughes D.S."/>
            <person name="Lee S.F."/>
            <person name="Perry T."/>
            <person name="Stroehlein A.J."/>
            <person name="Ansell B.R."/>
            <person name="Breugelmans B."/>
            <person name="Hofmann A."/>
            <person name="Qu J."/>
            <person name="Dugan S."/>
            <person name="Lee S.L."/>
            <person name="Chao H."/>
            <person name="Dinh H."/>
            <person name="Han Y."/>
            <person name="Doddapaneni H.V."/>
            <person name="Worley K.C."/>
            <person name="Muzny D.M."/>
            <person name="Ioannidis P."/>
            <person name="Waterhouse R.M."/>
            <person name="Zdobnov E.M."/>
            <person name="James P.J."/>
            <person name="Bagnall N.H."/>
            <person name="Kotze A.C."/>
            <person name="Gibbs R.A."/>
            <person name="Richards S."/>
            <person name="Batterham P."/>
            <person name="Gasser R.B."/>
        </authorList>
    </citation>
    <scope>NUCLEOTIDE SEQUENCE [LARGE SCALE GENOMIC DNA]</scope>
    <source>
        <strain evidence="2 3">LS</strain>
        <tissue evidence="2">Full body</tissue>
    </source>
</reference>
<comment type="caution">
    <text evidence="2">The sequence shown here is derived from an EMBL/GenBank/DDBJ whole genome shotgun (WGS) entry which is preliminary data.</text>
</comment>